<keyword evidence="2" id="KW-1185">Reference proteome</keyword>
<name>A0A284QWP7_ARMOS</name>
<evidence type="ECO:0000313" key="1">
    <source>
        <dbReference type="EMBL" id="SJL00876.1"/>
    </source>
</evidence>
<dbReference type="EMBL" id="FUEG01000002">
    <property type="protein sequence ID" value="SJL00876.1"/>
    <property type="molecule type" value="Genomic_DNA"/>
</dbReference>
<organism evidence="1 2">
    <name type="scientific">Armillaria ostoyae</name>
    <name type="common">Armillaria root rot fungus</name>
    <dbReference type="NCBI Taxonomy" id="47428"/>
    <lineage>
        <taxon>Eukaryota</taxon>
        <taxon>Fungi</taxon>
        <taxon>Dikarya</taxon>
        <taxon>Basidiomycota</taxon>
        <taxon>Agaricomycotina</taxon>
        <taxon>Agaricomycetes</taxon>
        <taxon>Agaricomycetidae</taxon>
        <taxon>Agaricales</taxon>
        <taxon>Marasmiineae</taxon>
        <taxon>Physalacriaceae</taxon>
        <taxon>Armillaria</taxon>
    </lineage>
</organism>
<reference evidence="2" key="1">
    <citation type="journal article" date="2017" name="Nat. Ecol. Evol.">
        <title>Genome expansion and lineage-specific genetic innovations in the forest pathogenic fungi Armillaria.</title>
        <authorList>
            <person name="Sipos G."/>
            <person name="Prasanna A.N."/>
            <person name="Walter M.C."/>
            <person name="O'Connor E."/>
            <person name="Balint B."/>
            <person name="Krizsan K."/>
            <person name="Kiss B."/>
            <person name="Hess J."/>
            <person name="Varga T."/>
            <person name="Slot J."/>
            <person name="Riley R."/>
            <person name="Boka B."/>
            <person name="Rigling D."/>
            <person name="Barry K."/>
            <person name="Lee J."/>
            <person name="Mihaltcheva S."/>
            <person name="LaButti K."/>
            <person name="Lipzen A."/>
            <person name="Waldron R."/>
            <person name="Moloney N.M."/>
            <person name="Sperisen C."/>
            <person name="Kredics L."/>
            <person name="Vagvoelgyi C."/>
            <person name="Patrignani A."/>
            <person name="Fitzpatrick D."/>
            <person name="Nagy I."/>
            <person name="Doyle S."/>
            <person name="Anderson J.B."/>
            <person name="Grigoriev I.V."/>
            <person name="Gueldener U."/>
            <person name="Muensterkoetter M."/>
            <person name="Nagy L.G."/>
        </authorList>
    </citation>
    <scope>NUCLEOTIDE SEQUENCE [LARGE SCALE GENOMIC DNA]</scope>
    <source>
        <strain evidence="2">C18/9</strain>
    </source>
</reference>
<protein>
    <submittedName>
        <fullName evidence="1">Uncharacterized protein</fullName>
    </submittedName>
</protein>
<sequence length="106" mass="11797">MESCQLHCEQLTIHGKTSLSKPSVSSAALLYYVVFGDESRINAGKRSFRIRSSSVWQCVIPAPDLLRRSVSRWRDDSFTNSNGAGQVLGTITCIQWLINLPGQLEL</sequence>
<proteinExistence type="predicted"/>
<dbReference type="Proteomes" id="UP000219338">
    <property type="component" value="Unassembled WGS sequence"/>
</dbReference>
<gene>
    <name evidence="1" type="ORF">ARMOST_04190</name>
</gene>
<dbReference type="AlphaFoldDB" id="A0A284QWP7"/>
<accession>A0A284QWP7</accession>
<evidence type="ECO:0000313" key="2">
    <source>
        <dbReference type="Proteomes" id="UP000219338"/>
    </source>
</evidence>